<name>A0ABN0YJZ0_9ACTN</name>
<keyword evidence="1" id="KW-0560">Oxidoreductase</keyword>
<gene>
    <name evidence="3" type="ORF">GCM10010357_18120</name>
</gene>
<dbReference type="InterPro" id="IPR011251">
    <property type="entry name" value="Luciferase-like_dom"/>
</dbReference>
<sequence length="293" mass="31695">MTLPVLLGANIDPTWADAQQPVRLARRMDAAGLDLLTVQDHPYQSAFYDTWTLIGYLAAATERVTLVPTVANLPLRPPAILAKSASSLHRLSGGRLQLGLGAGALWDAIAAMGGPRRTPGQAVDALDEAIDVIRAVWSDERSVRFEGAYYRVKGLHPGPPAGPDLGIWLGAYGPRTLRMTGARADGWMPSLGFLPLDRLKDAVARVDDAAREAGRDPARLRKVYNLNGLIGTADSGTPFRGTVRQWIEQITGLVRDFGMNAFVYWPDDDHERQLALFAGEVAPAVREALAAAR</sequence>
<keyword evidence="4" id="KW-1185">Reference proteome</keyword>
<dbReference type="Pfam" id="PF00296">
    <property type="entry name" value="Bac_luciferase"/>
    <property type="match status" value="1"/>
</dbReference>
<dbReference type="PANTHER" id="PTHR43244">
    <property type="match status" value="1"/>
</dbReference>
<proteinExistence type="predicted"/>
<dbReference type="InterPro" id="IPR050564">
    <property type="entry name" value="F420-G6PD/mer"/>
</dbReference>
<evidence type="ECO:0000313" key="3">
    <source>
        <dbReference type="EMBL" id="GAA0397400.1"/>
    </source>
</evidence>
<evidence type="ECO:0000259" key="2">
    <source>
        <dbReference type="Pfam" id="PF00296"/>
    </source>
</evidence>
<dbReference type="EMBL" id="BAAABX010000019">
    <property type="protein sequence ID" value="GAA0397400.1"/>
    <property type="molecule type" value="Genomic_DNA"/>
</dbReference>
<dbReference type="InterPro" id="IPR036661">
    <property type="entry name" value="Luciferase-like_sf"/>
</dbReference>
<evidence type="ECO:0000256" key="1">
    <source>
        <dbReference type="ARBA" id="ARBA00023002"/>
    </source>
</evidence>
<comment type="caution">
    <text evidence="3">The sequence shown here is derived from an EMBL/GenBank/DDBJ whole genome shotgun (WGS) entry which is preliminary data.</text>
</comment>
<dbReference type="Gene3D" id="3.20.20.30">
    <property type="entry name" value="Luciferase-like domain"/>
    <property type="match status" value="1"/>
</dbReference>
<accession>A0ABN0YJZ0</accession>
<dbReference type="Proteomes" id="UP001500879">
    <property type="component" value="Unassembled WGS sequence"/>
</dbReference>
<reference evidence="3 4" key="1">
    <citation type="journal article" date="2019" name="Int. J. Syst. Evol. Microbiol.">
        <title>The Global Catalogue of Microorganisms (GCM) 10K type strain sequencing project: providing services to taxonomists for standard genome sequencing and annotation.</title>
        <authorList>
            <consortium name="The Broad Institute Genomics Platform"/>
            <consortium name="The Broad Institute Genome Sequencing Center for Infectious Disease"/>
            <person name="Wu L."/>
            <person name="Ma J."/>
        </authorList>
    </citation>
    <scope>NUCLEOTIDE SEQUENCE [LARGE SCALE GENOMIC DNA]</scope>
    <source>
        <strain evidence="3 4">JCM 4788</strain>
    </source>
</reference>
<organism evidence="3 4">
    <name type="scientific">Streptomyces luteireticuli</name>
    <dbReference type="NCBI Taxonomy" id="173858"/>
    <lineage>
        <taxon>Bacteria</taxon>
        <taxon>Bacillati</taxon>
        <taxon>Actinomycetota</taxon>
        <taxon>Actinomycetes</taxon>
        <taxon>Kitasatosporales</taxon>
        <taxon>Streptomycetaceae</taxon>
        <taxon>Streptomyces</taxon>
    </lineage>
</organism>
<protein>
    <submittedName>
        <fullName evidence="3">LLM class flavin-dependent oxidoreductase</fullName>
    </submittedName>
</protein>
<dbReference type="SUPFAM" id="SSF51679">
    <property type="entry name" value="Bacterial luciferase-like"/>
    <property type="match status" value="1"/>
</dbReference>
<feature type="domain" description="Luciferase-like" evidence="2">
    <location>
        <begin position="17"/>
        <end position="225"/>
    </location>
</feature>
<evidence type="ECO:0000313" key="4">
    <source>
        <dbReference type="Proteomes" id="UP001500879"/>
    </source>
</evidence>
<dbReference type="PANTHER" id="PTHR43244:SF1">
    <property type="entry name" value="5,10-METHYLENETETRAHYDROMETHANOPTERIN REDUCTASE"/>
    <property type="match status" value="1"/>
</dbReference>
<dbReference type="RefSeq" id="WP_344021845.1">
    <property type="nucleotide sequence ID" value="NZ_BAAABX010000019.1"/>
</dbReference>